<dbReference type="Gene3D" id="1.10.10.60">
    <property type="entry name" value="Homeodomain-like"/>
    <property type="match status" value="1"/>
</dbReference>
<keyword evidence="5" id="KW-1185">Reference proteome</keyword>
<dbReference type="PROSITE" id="PS01124">
    <property type="entry name" value="HTH_ARAC_FAMILY_2"/>
    <property type="match status" value="1"/>
</dbReference>
<evidence type="ECO:0000313" key="4">
    <source>
        <dbReference type="EMBL" id="REE67616.1"/>
    </source>
</evidence>
<dbReference type="GO" id="GO:0043565">
    <property type="term" value="F:sequence-specific DNA binding"/>
    <property type="evidence" value="ECO:0007669"/>
    <property type="project" value="InterPro"/>
</dbReference>
<sequence>MSQQLQEQRETLVKLIDRHSGRENGVHPTLIPSLFLFRENQATKPKHGVHSRSVCFVFQGEKEVLLAKERYRYTPAEYLVATVELPVISQIIDASPEAPYLALKLDFTPEQILEVMKESGIHPSPQDQAKRGMFISPVGAPLLNAISRVTQLLDTPADIPLLAPLLIKEILYRVLQGKHGGTLAQLAVEGGGAFRIKEVIDYIKEHYVTSFRIDELAERANMSIPTLHRHFKEVTAMTPIQFQKQLRLQAARQLMLAESLNAADVAFQVGYESPSQFSREYARMFGLSPIQDVRRLRTLDA</sequence>
<evidence type="ECO:0000259" key="3">
    <source>
        <dbReference type="PROSITE" id="PS01124"/>
    </source>
</evidence>
<dbReference type="EMBL" id="QTTN01000042">
    <property type="protein sequence ID" value="REE67616.1"/>
    <property type="molecule type" value="Genomic_DNA"/>
</dbReference>
<dbReference type="GO" id="GO:0003700">
    <property type="term" value="F:DNA-binding transcription factor activity"/>
    <property type="evidence" value="ECO:0007669"/>
    <property type="project" value="InterPro"/>
</dbReference>
<keyword evidence="4" id="KW-0238">DNA-binding</keyword>
<dbReference type="SMART" id="SM00342">
    <property type="entry name" value="HTH_ARAC"/>
    <property type="match status" value="1"/>
</dbReference>
<dbReference type="InterPro" id="IPR009057">
    <property type="entry name" value="Homeodomain-like_sf"/>
</dbReference>
<name>A0A3D9QUU3_9BACL</name>
<proteinExistence type="predicted"/>
<dbReference type="PANTHER" id="PTHR43436:SF1">
    <property type="entry name" value="TRANSCRIPTIONAL REGULATORY PROTEIN"/>
    <property type="match status" value="1"/>
</dbReference>
<organism evidence="4 5">
    <name type="scientific">Paenibacillus taihuensis</name>
    <dbReference type="NCBI Taxonomy" id="1156355"/>
    <lineage>
        <taxon>Bacteria</taxon>
        <taxon>Bacillati</taxon>
        <taxon>Bacillota</taxon>
        <taxon>Bacilli</taxon>
        <taxon>Bacillales</taxon>
        <taxon>Paenibacillaceae</taxon>
        <taxon>Paenibacillus</taxon>
    </lineage>
</organism>
<dbReference type="AlphaFoldDB" id="A0A3D9QUU3"/>
<evidence type="ECO:0000256" key="2">
    <source>
        <dbReference type="ARBA" id="ARBA00023163"/>
    </source>
</evidence>
<keyword evidence="2" id="KW-0804">Transcription</keyword>
<evidence type="ECO:0000256" key="1">
    <source>
        <dbReference type="ARBA" id="ARBA00023015"/>
    </source>
</evidence>
<protein>
    <submittedName>
        <fullName evidence="4">AraC-like DNA-binding protein</fullName>
    </submittedName>
</protein>
<dbReference type="PANTHER" id="PTHR43436">
    <property type="entry name" value="ARAC-FAMILY TRANSCRIPTIONAL REGULATOR"/>
    <property type="match status" value="1"/>
</dbReference>
<dbReference type="InterPro" id="IPR018060">
    <property type="entry name" value="HTH_AraC"/>
</dbReference>
<gene>
    <name evidence="4" type="ORF">A8990_14243</name>
</gene>
<dbReference type="Pfam" id="PF12833">
    <property type="entry name" value="HTH_18"/>
    <property type="match status" value="1"/>
</dbReference>
<comment type="caution">
    <text evidence="4">The sequence shown here is derived from an EMBL/GenBank/DDBJ whole genome shotgun (WGS) entry which is preliminary data.</text>
</comment>
<keyword evidence="1" id="KW-0805">Transcription regulation</keyword>
<dbReference type="OrthoDB" id="34150at2"/>
<dbReference type="InterPro" id="IPR009594">
    <property type="entry name" value="Tscrpt_reg_HTH_AraC_N"/>
</dbReference>
<dbReference type="SUPFAM" id="SSF46689">
    <property type="entry name" value="Homeodomain-like"/>
    <property type="match status" value="2"/>
</dbReference>
<reference evidence="4 5" key="1">
    <citation type="submission" date="2018-08" db="EMBL/GenBank/DDBJ databases">
        <title>Genomic Encyclopedia of Type Strains, Phase III (KMG-III): the genomes of soil and plant-associated and newly described type strains.</title>
        <authorList>
            <person name="Whitman W."/>
        </authorList>
    </citation>
    <scope>NUCLEOTIDE SEQUENCE [LARGE SCALE GENOMIC DNA]</scope>
    <source>
        <strain evidence="4 5">CGMCC 1.10966</strain>
    </source>
</reference>
<feature type="domain" description="HTH araC/xylS-type" evidence="3">
    <location>
        <begin position="197"/>
        <end position="295"/>
    </location>
</feature>
<accession>A0A3D9QUU3</accession>
<dbReference type="RefSeq" id="WP_116191889.1">
    <property type="nucleotide sequence ID" value="NZ_QTTN01000042.1"/>
</dbReference>
<dbReference type="Proteomes" id="UP000256304">
    <property type="component" value="Unassembled WGS sequence"/>
</dbReference>
<evidence type="ECO:0000313" key="5">
    <source>
        <dbReference type="Proteomes" id="UP000256304"/>
    </source>
</evidence>
<dbReference type="Pfam" id="PF06719">
    <property type="entry name" value="AraC_N"/>
    <property type="match status" value="1"/>
</dbReference>